<dbReference type="PIRSF" id="PIRSF038455">
    <property type="entry name" value="SoxA"/>
    <property type="match status" value="1"/>
</dbReference>
<keyword evidence="16" id="KW-0560">Oxidoreductase</keyword>
<dbReference type="EMBL" id="MLJW01000545">
    <property type="protein sequence ID" value="OIQ85420.1"/>
    <property type="molecule type" value="Genomic_DNA"/>
</dbReference>
<dbReference type="Pfam" id="PF21342">
    <property type="entry name" value="SoxA-TsdA_cyt-c"/>
    <property type="match status" value="1"/>
</dbReference>
<dbReference type="SUPFAM" id="SSF46626">
    <property type="entry name" value="Cytochrome c"/>
    <property type="match status" value="2"/>
</dbReference>
<sequence>MKRAFILGAAVLLAASVPNQYAVAQAGKSAKKPSAAHAKSKQAAEFEQFHDELEQDNPAELFEMKGAELWKAKRGPKHASLERCDLGLGPGVVKGAYVQLPRYFADVGQVMDAERRIVHCMVTLQGFKEADLAKQPFSTPDRTPDPVSLVAYVAAQSRGMKIATPQNNAQEREAYAVGREIFNYRAGPYDFSCATCHGQKGKRIRRQDLPDLASKEQAINGYQGWPGYRLTGGLMHTLQWRMNDCFRQQRFPEPGYVSETITDLLTYLAVNANGHVYKGPGIKR</sequence>
<keyword evidence="9" id="KW-0574">Periplasm</keyword>
<accession>A0A1J5R0C1</accession>
<dbReference type="GO" id="GO:0046872">
    <property type="term" value="F:metal ion binding"/>
    <property type="evidence" value="ECO:0007669"/>
    <property type="project" value="UniProtKB-KW"/>
</dbReference>
<evidence type="ECO:0000256" key="2">
    <source>
        <dbReference type="ARBA" id="ARBA00012408"/>
    </source>
</evidence>
<evidence type="ECO:0000256" key="14">
    <source>
        <dbReference type="ARBA" id="ARBA00048423"/>
    </source>
</evidence>
<keyword evidence="6" id="KW-0808">Transferase</keyword>
<evidence type="ECO:0000313" key="16">
    <source>
        <dbReference type="EMBL" id="OIQ85420.1"/>
    </source>
</evidence>
<evidence type="ECO:0000256" key="12">
    <source>
        <dbReference type="ARBA" id="ARBA00025746"/>
    </source>
</evidence>
<evidence type="ECO:0000256" key="8">
    <source>
        <dbReference type="ARBA" id="ARBA00022729"/>
    </source>
</evidence>
<dbReference type="NCBIfam" id="TIGR04484">
    <property type="entry name" value="thiosulf_SoxA"/>
    <property type="match status" value="1"/>
</dbReference>
<comment type="similarity">
    <text evidence="12">Belongs to the SoxA family.</text>
</comment>
<dbReference type="GO" id="GO:0016669">
    <property type="term" value="F:oxidoreductase activity, acting on a sulfur group of donors, cytochrome as acceptor"/>
    <property type="evidence" value="ECO:0007669"/>
    <property type="project" value="InterPro"/>
</dbReference>
<evidence type="ECO:0000256" key="13">
    <source>
        <dbReference type="ARBA" id="ARBA00048077"/>
    </source>
</evidence>
<evidence type="ECO:0000256" key="9">
    <source>
        <dbReference type="ARBA" id="ARBA00022764"/>
    </source>
</evidence>
<feature type="domain" description="Cytochrome c" evidence="15">
    <location>
        <begin position="173"/>
        <end position="272"/>
    </location>
</feature>
<dbReference type="Gene3D" id="1.10.760.10">
    <property type="entry name" value="Cytochrome c-like domain"/>
    <property type="match status" value="2"/>
</dbReference>
<evidence type="ECO:0000256" key="6">
    <source>
        <dbReference type="ARBA" id="ARBA00022679"/>
    </source>
</evidence>
<organism evidence="16">
    <name type="scientific">mine drainage metagenome</name>
    <dbReference type="NCBI Taxonomy" id="410659"/>
    <lineage>
        <taxon>unclassified sequences</taxon>
        <taxon>metagenomes</taxon>
        <taxon>ecological metagenomes</taxon>
    </lineage>
</organism>
<comment type="caution">
    <text evidence="16">The sequence shown here is derived from an EMBL/GenBank/DDBJ whole genome shotgun (WGS) entry which is preliminary data.</text>
</comment>
<gene>
    <name evidence="16" type="primary">soxA_7</name>
    <name evidence="16" type="ORF">GALL_327300</name>
</gene>
<dbReference type="InterPro" id="IPR025710">
    <property type="entry name" value="SoxA"/>
</dbReference>
<evidence type="ECO:0000256" key="11">
    <source>
        <dbReference type="ARBA" id="ARBA00023004"/>
    </source>
</evidence>
<keyword evidence="7" id="KW-0479">Metal-binding</keyword>
<reference evidence="16" key="1">
    <citation type="submission" date="2016-10" db="EMBL/GenBank/DDBJ databases">
        <title>Sequence of Gallionella enrichment culture.</title>
        <authorList>
            <person name="Poehlein A."/>
            <person name="Muehling M."/>
            <person name="Daniel R."/>
        </authorList>
    </citation>
    <scope>NUCLEOTIDE SEQUENCE</scope>
</reference>
<evidence type="ECO:0000256" key="7">
    <source>
        <dbReference type="ARBA" id="ARBA00022723"/>
    </source>
</evidence>
<dbReference type="GO" id="GO:0016740">
    <property type="term" value="F:transferase activity"/>
    <property type="evidence" value="ECO:0007669"/>
    <property type="project" value="UniProtKB-KW"/>
</dbReference>
<dbReference type="PROSITE" id="PS51007">
    <property type="entry name" value="CYTC"/>
    <property type="match status" value="1"/>
</dbReference>
<dbReference type="GO" id="GO:0020037">
    <property type="term" value="F:heme binding"/>
    <property type="evidence" value="ECO:0007669"/>
    <property type="project" value="InterPro"/>
</dbReference>
<keyword evidence="11" id="KW-0408">Iron</keyword>
<evidence type="ECO:0000256" key="4">
    <source>
        <dbReference type="ARBA" id="ARBA00022448"/>
    </source>
</evidence>
<keyword evidence="5" id="KW-0349">Heme</keyword>
<dbReference type="EC" id="2.8.5.2" evidence="2"/>
<evidence type="ECO:0000256" key="5">
    <source>
        <dbReference type="ARBA" id="ARBA00022617"/>
    </source>
</evidence>
<dbReference type="GO" id="GO:0042597">
    <property type="term" value="C:periplasmic space"/>
    <property type="evidence" value="ECO:0007669"/>
    <property type="project" value="UniProtKB-SubCell"/>
</dbReference>
<name>A0A1J5R0C1_9ZZZZ</name>
<comment type="subcellular location">
    <subcellularLocation>
        <location evidence="1">Periplasm</location>
    </subcellularLocation>
</comment>
<keyword evidence="4" id="KW-0813">Transport</keyword>
<dbReference type="AlphaFoldDB" id="A0A1J5R0C1"/>
<evidence type="ECO:0000256" key="1">
    <source>
        <dbReference type="ARBA" id="ARBA00004418"/>
    </source>
</evidence>
<dbReference type="GO" id="GO:0009055">
    <property type="term" value="F:electron transfer activity"/>
    <property type="evidence" value="ECO:0007669"/>
    <property type="project" value="InterPro"/>
</dbReference>
<comment type="catalytic activity">
    <reaction evidence="13">
        <text>L-cysteinyl-[SoxY protein] + thiosulfate + 2 Fe(III)-[cytochrome c] = S-sulfosulfanyl-L-cysteinyl-[SoxY protein] + 2 Fe(II)-[cytochrome c] + 2 H(+)</text>
        <dbReference type="Rhea" id="RHEA:56720"/>
        <dbReference type="Rhea" id="RHEA-COMP:10350"/>
        <dbReference type="Rhea" id="RHEA-COMP:14328"/>
        <dbReference type="Rhea" id="RHEA-COMP:14399"/>
        <dbReference type="Rhea" id="RHEA-COMP:14691"/>
        <dbReference type="ChEBI" id="CHEBI:15378"/>
        <dbReference type="ChEBI" id="CHEBI:29033"/>
        <dbReference type="ChEBI" id="CHEBI:29034"/>
        <dbReference type="ChEBI" id="CHEBI:29950"/>
        <dbReference type="ChEBI" id="CHEBI:33542"/>
        <dbReference type="ChEBI" id="CHEBI:139321"/>
        <dbReference type="EC" id="2.8.5.2"/>
    </reaction>
</comment>
<evidence type="ECO:0000256" key="3">
    <source>
        <dbReference type="ARBA" id="ARBA00019364"/>
    </source>
</evidence>
<dbReference type="GO" id="GO:0019417">
    <property type="term" value="P:sulfur oxidation"/>
    <property type="evidence" value="ECO:0007669"/>
    <property type="project" value="InterPro"/>
</dbReference>
<evidence type="ECO:0000256" key="10">
    <source>
        <dbReference type="ARBA" id="ARBA00022982"/>
    </source>
</evidence>
<comment type="catalytic activity">
    <reaction evidence="14">
        <text>S-sulfanyl-L-cysteinyl-[SoxY protein] + thiosulfate + 2 Fe(III)-[cytochrome c] = S-(2-sulfodisulfanyl)-L-cysteinyl-[SoxY protein] + 2 Fe(II)-[cytochrome c] + 2 H(+)</text>
        <dbReference type="Rhea" id="RHEA:51224"/>
        <dbReference type="Rhea" id="RHEA-COMP:10350"/>
        <dbReference type="Rhea" id="RHEA-COMP:14399"/>
        <dbReference type="Rhea" id="RHEA-COMP:14689"/>
        <dbReference type="Rhea" id="RHEA-COMP:14690"/>
        <dbReference type="ChEBI" id="CHEBI:15378"/>
        <dbReference type="ChEBI" id="CHEBI:29033"/>
        <dbReference type="ChEBI" id="CHEBI:29034"/>
        <dbReference type="ChEBI" id="CHEBI:33542"/>
        <dbReference type="ChEBI" id="CHEBI:61963"/>
        <dbReference type="ChEBI" id="CHEBI:140664"/>
        <dbReference type="EC" id="2.8.5.2"/>
    </reaction>
</comment>
<evidence type="ECO:0000259" key="15">
    <source>
        <dbReference type="PROSITE" id="PS51007"/>
    </source>
</evidence>
<dbReference type="InterPro" id="IPR036909">
    <property type="entry name" value="Cyt_c-like_dom_sf"/>
</dbReference>
<dbReference type="InterPro" id="IPR009056">
    <property type="entry name" value="Cyt_c-like_dom"/>
</dbReference>
<dbReference type="GO" id="GO:0070069">
    <property type="term" value="C:cytochrome complex"/>
    <property type="evidence" value="ECO:0007669"/>
    <property type="project" value="InterPro"/>
</dbReference>
<keyword evidence="10" id="KW-0249">Electron transport</keyword>
<keyword evidence="8" id="KW-0732">Signal</keyword>
<protein>
    <recommendedName>
        <fullName evidence="3">L-cysteine S-thiosulfotransferase subunit SoxA</fullName>
        <ecNumber evidence="2">2.8.5.2</ecNumber>
    </recommendedName>
</protein>
<proteinExistence type="inferred from homology"/>